<organism evidence="1">
    <name type="scientific">marine sediment metagenome</name>
    <dbReference type="NCBI Taxonomy" id="412755"/>
    <lineage>
        <taxon>unclassified sequences</taxon>
        <taxon>metagenomes</taxon>
        <taxon>ecological metagenomes</taxon>
    </lineage>
</organism>
<dbReference type="AlphaFoldDB" id="X1N2F7"/>
<accession>X1N2F7</accession>
<name>X1N2F7_9ZZZZ</name>
<dbReference type="EMBL" id="BARV01007790">
    <property type="protein sequence ID" value="GAI12779.1"/>
    <property type="molecule type" value="Genomic_DNA"/>
</dbReference>
<gene>
    <name evidence="1" type="ORF">S06H3_15807</name>
</gene>
<reference evidence="1" key="1">
    <citation type="journal article" date="2014" name="Front. Microbiol.">
        <title>High frequency of phylogenetically diverse reductive dehalogenase-homologous genes in deep subseafloor sedimentary metagenomes.</title>
        <authorList>
            <person name="Kawai M."/>
            <person name="Futagami T."/>
            <person name="Toyoda A."/>
            <person name="Takaki Y."/>
            <person name="Nishi S."/>
            <person name="Hori S."/>
            <person name="Arai W."/>
            <person name="Tsubouchi T."/>
            <person name="Morono Y."/>
            <person name="Uchiyama I."/>
            <person name="Ito T."/>
            <person name="Fujiyama A."/>
            <person name="Inagaki F."/>
            <person name="Takami H."/>
        </authorList>
    </citation>
    <scope>NUCLEOTIDE SEQUENCE</scope>
    <source>
        <strain evidence="1">Expedition CK06-06</strain>
    </source>
</reference>
<sequence length="40" mass="4221">KEVTIICTGNVGHVNGSLGKLFVLLDRKLRKSASLGTHSA</sequence>
<comment type="caution">
    <text evidence="1">The sequence shown here is derived from an EMBL/GenBank/DDBJ whole genome shotgun (WGS) entry which is preliminary data.</text>
</comment>
<protein>
    <submittedName>
        <fullName evidence="1">Uncharacterized protein</fullName>
    </submittedName>
</protein>
<proteinExistence type="predicted"/>
<feature type="non-terminal residue" evidence="1">
    <location>
        <position position="1"/>
    </location>
</feature>
<evidence type="ECO:0000313" key="1">
    <source>
        <dbReference type="EMBL" id="GAI12779.1"/>
    </source>
</evidence>